<dbReference type="InterPro" id="IPR029787">
    <property type="entry name" value="Nucleotide_cyclase"/>
</dbReference>
<sequence>MFVDMVGYSAMMNADQDATIQAVRELKNHQLEPVLSDFGGEILKRMGDGWIIAFSSISAALDSAIQVQTNLYGHRKLKLRIGCHLGEIVEDEDDFYGAGVNITQRIQTEAPPGGVMVSEDLFRQLSDDRAKLLNEAGTFNLKNISQPVRLYQWRPAPGSQRKLDDVPSIAVQAFEFAPVDAETEAIAGDLRDQLIVRVSRRKGVLVFDALSKAVDKATYDLRGRVRMAGGRGRFTITMTSREDARPVWSQTYEAPTDDVFAFCDEVLELAEGDLRLQTNAFDGDRLVDIPLEELSVSELRARAANEYYKTTMESWSYGLALMERAISLNPLDGVSLCMRVEAQIMLFGARYQPLPIELQAAYKEDLDTAVIQSPQSDYVFWTRAVFRLVVLDDIEGARADLKRSAELNPAYLENYELEGQIAMREGDFDGADAAFSRLIERGAQNPLQPYRLFMRGVARFCGGNYEGAAQDASTASDLRPNEAGHLKLRAMALKEMGLEDQAEDCLERARGLSTDPMVTTKLPVMPPDFHWMSEKLRPGSRA</sequence>
<name>A0A6P0CK81_9RHOB</name>
<dbReference type="SUPFAM" id="SSF48452">
    <property type="entry name" value="TPR-like"/>
    <property type="match status" value="1"/>
</dbReference>
<dbReference type="RefSeq" id="WP_164355865.1">
    <property type="nucleotide sequence ID" value="NZ_JAABNT010000025.1"/>
</dbReference>
<dbReference type="GO" id="GO:0035556">
    <property type="term" value="P:intracellular signal transduction"/>
    <property type="evidence" value="ECO:0007669"/>
    <property type="project" value="InterPro"/>
</dbReference>
<organism evidence="2 3">
    <name type="scientific">Sulfitobacter sediminilitoris</name>
    <dbReference type="NCBI Taxonomy" id="2698830"/>
    <lineage>
        <taxon>Bacteria</taxon>
        <taxon>Pseudomonadati</taxon>
        <taxon>Pseudomonadota</taxon>
        <taxon>Alphaproteobacteria</taxon>
        <taxon>Rhodobacterales</taxon>
        <taxon>Roseobacteraceae</taxon>
        <taxon>Sulfitobacter</taxon>
    </lineage>
</organism>
<dbReference type="PANTHER" id="PTHR43081:SF19">
    <property type="entry name" value="PH-SENSITIVE ADENYLATE CYCLASE RV1264"/>
    <property type="match status" value="1"/>
</dbReference>
<dbReference type="PANTHER" id="PTHR43081">
    <property type="entry name" value="ADENYLATE CYCLASE, TERMINAL-DIFFERENTIATION SPECIFIC-RELATED"/>
    <property type="match status" value="1"/>
</dbReference>
<dbReference type="GO" id="GO:0004016">
    <property type="term" value="F:adenylate cyclase activity"/>
    <property type="evidence" value="ECO:0007669"/>
    <property type="project" value="UniProtKB-ARBA"/>
</dbReference>
<evidence type="ECO:0000313" key="2">
    <source>
        <dbReference type="EMBL" id="NEK24854.1"/>
    </source>
</evidence>
<protein>
    <recommendedName>
        <fullName evidence="1">Guanylate cyclase domain-containing protein</fullName>
    </recommendedName>
</protein>
<dbReference type="EMBL" id="JAABNT010000025">
    <property type="protein sequence ID" value="NEK24854.1"/>
    <property type="molecule type" value="Genomic_DNA"/>
</dbReference>
<dbReference type="Pfam" id="PF00211">
    <property type="entry name" value="Guanylate_cyc"/>
    <property type="match status" value="1"/>
</dbReference>
<dbReference type="Gene3D" id="1.25.40.10">
    <property type="entry name" value="Tetratricopeptide repeat domain"/>
    <property type="match status" value="1"/>
</dbReference>
<dbReference type="SUPFAM" id="SSF55073">
    <property type="entry name" value="Nucleotide cyclase"/>
    <property type="match status" value="1"/>
</dbReference>
<dbReference type="InterPro" id="IPR050697">
    <property type="entry name" value="Adenylyl/Guanylyl_Cyclase_3/4"/>
</dbReference>
<keyword evidence="3" id="KW-1185">Reference proteome</keyword>
<dbReference type="Gene3D" id="3.30.70.1230">
    <property type="entry name" value="Nucleotide cyclase"/>
    <property type="match status" value="1"/>
</dbReference>
<evidence type="ECO:0000259" key="1">
    <source>
        <dbReference type="PROSITE" id="PS50125"/>
    </source>
</evidence>
<dbReference type="InterPro" id="IPR011990">
    <property type="entry name" value="TPR-like_helical_dom_sf"/>
</dbReference>
<dbReference type="AlphaFoldDB" id="A0A6P0CK81"/>
<dbReference type="CDD" id="cd07302">
    <property type="entry name" value="CHD"/>
    <property type="match status" value="1"/>
</dbReference>
<proteinExistence type="predicted"/>
<dbReference type="Proteomes" id="UP000468591">
    <property type="component" value="Unassembled WGS sequence"/>
</dbReference>
<feature type="domain" description="Guanylate cyclase" evidence="1">
    <location>
        <begin position="1"/>
        <end position="107"/>
    </location>
</feature>
<dbReference type="InterPro" id="IPR001054">
    <property type="entry name" value="A/G_cyclase"/>
</dbReference>
<comment type="caution">
    <text evidence="2">The sequence shown here is derived from an EMBL/GenBank/DDBJ whole genome shotgun (WGS) entry which is preliminary data.</text>
</comment>
<evidence type="ECO:0000313" key="3">
    <source>
        <dbReference type="Proteomes" id="UP000468591"/>
    </source>
</evidence>
<accession>A0A6P0CK81</accession>
<dbReference type="GO" id="GO:0006171">
    <property type="term" value="P:cAMP biosynthetic process"/>
    <property type="evidence" value="ECO:0007669"/>
    <property type="project" value="TreeGrafter"/>
</dbReference>
<dbReference type="PROSITE" id="PS50125">
    <property type="entry name" value="GUANYLATE_CYCLASE_2"/>
    <property type="match status" value="1"/>
</dbReference>
<gene>
    <name evidence="2" type="ORF">GV827_21005</name>
</gene>
<reference evidence="2 3" key="1">
    <citation type="submission" date="2020-01" db="EMBL/GenBank/DDBJ databases">
        <title>Sulfitobacter sediminilitoris sp. nov., isolated from a tidal flat.</title>
        <authorList>
            <person name="Park S."/>
            <person name="Yoon J.-H."/>
        </authorList>
    </citation>
    <scope>NUCLEOTIDE SEQUENCE [LARGE SCALE GENOMIC DNA]</scope>
    <source>
        <strain evidence="2 3">JBTF-M27</strain>
    </source>
</reference>